<evidence type="ECO:0000256" key="1">
    <source>
        <dbReference type="ARBA" id="ARBA00022723"/>
    </source>
</evidence>
<dbReference type="PANTHER" id="PTHR43432:SF3">
    <property type="entry name" value="SLR0285 PROTEIN"/>
    <property type="match status" value="1"/>
</dbReference>
<dbReference type="GO" id="GO:0003824">
    <property type="term" value="F:catalytic activity"/>
    <property type="evidence" value="ECO:0007669"/>
    <property type="project" value="InterPro"/>
</dbReference>
<evidence type="ECO:0008006" key="5">
    <source>
        <dbReference type="Google" id="ProtNLM"/>
    </source>
</evidence>
<dbReference type="InterPro" id="IPR007197">
    <property type="entry name" value="rSAM"/>
</dbReference>
<evidence type="ECO:0000256" key="2">
    <source>
        <dbReference type="ARBA" id="ARBA00023004"/>
    </source>
</evidence>
<keyword evidence="3" id="KW-0411">Iron-sulfur</keyword>
<evidence type="ECO:0000256" key="3">
    <source>
        <dbReference type="ARBA" id="ARBA00023014"/>
    </source>
</evidence>
<dbReference type="EMBL" id="DTLI01000131">
    <property type="protein sequence ID" value="HHS52206.1"/>
    <property type="molecule type" value="Genomic_DNA"/>
</dbReference>
<name>A0A7C6A9Q6_UNCW3</name>
<gene>
    <name evidence="4" type="ORF">ENW73_04990</name>
</gene>
<dbReference type="GO" id="GO:0051536">
    <property type="term" value="F:iron-sulfur cluster binding"/>
    <property type="evidence" value="ECO:0007669"/>
    <property type="project" value="UniProtKB-KW"/>
</dbReference>
<organism evidence="4">
    <name type="scientific">candidate division WOR-3 bacterium</name>
    <dbReference type="NCBI Taxonomy" id="2052148"/>
    <lineage>
        <taxon>Bacteria</taxon>
        <taxon>Bacteria division WOR-3</taxon>
    </lineage>
</organism>
<dbReference type="SFLD" id="SFLDG01084">
    <property type="entry name" value="Uncharacterised_Radical_SAM_Su"/>
    <property type="match status" value="1"/>
</dbReference>
<protein>
    <recommendedName>
        <fullName evidence="5">Radical SAM protein</fullName>
    </recommendedName>
</protein>
<dbReference type="PANTHER" id="PTHR43432">
    <property type="entry name" value="SLR0285 PROTEIN"/>
    <property type="match status" value="1"/>
</dbReference>
<accession>A0A7C6A9Q6</accession>
<dbReference type="GO" id="GO:0046872">
    <property type="term" value="F:metal ion binding"/>
    <property type="evidence" value="ECO:0007669"/>
    <property type="project" value="UniProtKB-KW"/>
</dbReference>
<evidence type="ECO:0000313" key="4">
    <source>
        <dbReference type="EMBL" id="HHS52206.1"/>
    </source>
</evidence>
<keyword evidence="2" id="KW-0408">Iron</keyword>
<dbReference type="InterPro" id="IPR040086">
    <property type="entry name" value="MJ0683-like"/>
</dbReference>
<reference evidence="4" key="1">
    <citation type="journal article" date="2020" name="mSystems">
        <title>Genome- and Community-Level Interaction Insights into Carbon Utilization and Element Cycling Functions of Hydrothermarchaeota in Hydrothermal Sediment.</title>
        <authorList>
            <person name="Zhou Z."/>
            <person name="Liu Y."/>
            <person name="Xu W."/>
            <person name="Pan J."/>
            <person name="Luo Z.H."/>
            <person name="Li M."/>
        </authorList>
    </citation>
    <scope>NUCLEOTIDE SEQUENCE [LARGE SCALE GENOMIC DNA]</scope>
    <source>
        <strain evidence="4">SpSt-876</strain>
    </source>
</reference>
<sequence length="339" mass="39019">MSGACLYRCPICYARAYPWSQVERIVIYENLTEKLKQELDKAKIIFPIYLSQVTDPLQPYQEIRTKTEKIVQLLLSYELSFGIVTKSADGPLWLLKRVPELIGYPYWFLTITVESVPAKQVVTSPFASPILDRLKTIRYFNQLGIKAICRIDPVLLGLLNERDVLWLVKQGACAGSNHIIASTGYFNKVSMMRVIEAFKQSAYKKNLPGFLKFYRVNLSKIDSVDERKRFMVSLPIRKEFHTWLRQEVEALGMTYAVCQELPKEFDSKNIPSCEGAENIFVLIKDPNGKFKPINCHGDCLRNCPNPDSPPCGEKRFLTTYPYHPKLLYTPESQLSLNWN</sequence>
<keyword evidence="1" id="KW-0479">Metal-binding</keyword>
<comment type="caution">
    <text evidence="4">The sequence shown here is derived from an EMBL/GenBank/DDBJ whole genome shotgun (WGS) entry which is preliminary data.</text>
</comment>
<dbReference type="Gene3D" id="3.80.30.30">
    <property type="match status" value="1"/>
</dbReference>
<dbReference type="SFLD" id="SFLDS00029">
    <property type="entry name" value="Radical_SAM"/>
    <property type="match status" value="1"/>
</dbReference>
<proteinExistence type="predicted"/>
<dbReference type="AlphaFoldDB" id="A0A7C6A9Q6"/>